<keyword evidence="8" id="KW-0732">Signal</keyword>
<keyword evidence="2 7" id="KW-0813">Transport</keyword>
<dbReference type="InterPro" id="IPR008969">
    <property type="entry name" value="CarboxyPept-like_regulatory"/>
</dbReference>
<dbReference type="RefSeq" id="WP_338237746.1">
    <property type="nucleotide sequence ID" value="NZ_BQKE01000002.1"/>
</dbReference>
<protein>
    <submittedName>
        <fullName evidence="10">SusC/RagA family TonB-linked outer membrane protein</fullName>
    </submittedName>
</protein>
<dbReference type="InterPro" id="IPR012910">
    <property type="entry name" value="Plug_dom"/>
</dbReference>
<proteinExistence type="inferred from homology"/>
<dbReference type="PROSITE" id="PS52016">
    <property type="entry name" value="TONB_DEPENDENT_REC_3"/>
    <property type="match status" value="1"/>
</dbReference>
<evidence type="ECO:0000256" key="1">
    <source>
        <dbReference type="ARBA" id="ARBA00004571"/>
    </source>
</evidence>
<name>A0AAN5AN33_9BACT</name>
<dbReference type="Gene3D" id="2.40.170.20">
    <property type="entry name" value="TonB-dependent receptor, beta-barrel domain"/>
    <property type="match status" value="1"/>
</dbReference>
<dbReference type="Proteomes" id="UP001310022">
    <property type="component" value="Unassembled WGS sequence"/>
</dbReference>
<dbReference type="EMBL" id="BQKE01000002">
    <property type="protein sequence ID" value="GJM62458.1"/>
    <property type="molecule type" value="Genomic_DNA"/>
</dbReference>
<dbReference type="Gene3D" id="2.170.130.10">
    <property type="entry name" value="TonB-dependent receptor, plug domain"/>
    <property type="match status" value="1"/>
</dbReference>
<comment type="caution">
    <text evidence="10">The sequence shown here is derived from an EMBL/GenBank/DDBJ whole genome shotgun (WGS) entry which is preliminary data.</text>
</comment>
<keyword evidence="6 7" id="KW-0998">Cell outer membrane</keyword>
<dbReference type="Pfam" id="PF13715">
    <property type="entry name" value="CarbopepD_reg_2"/>
    <property type="match status" value="1"/>
</dbReference>
<keyword evidence="5 7" id="KW-0472">Membrane</keyword>
<comment type="subcellular location">
    <subcellularLocation>
        <location evidence="1 7">Cell outer membrane</location>
        <topology evidence="1 7">Multi-pass membrane protein</topology>
    </subcellularLocation>
</comment>
<keyword evidence="4 7" id="KW-0812">Transmembrane</keyword>
<keyword evidence="3 7" id="KW-1134">Transmembrane beta strand</keyword>
<dbReference type="SUPFAM" id="SSF56935">
    <property type="entry name" value="Porins"/>
    <property type="match status" value="1"/>
</dbReference>
<dbReference type="InterPro" id="IPR036942">
    <property type="entry name" value="Beta-barrel_TonB_sf"/>
</dbReference>
<dbReference type="NCBIfam" id="TIGR04057">
    <property type="entry name" value="SusC_RagA_signa"/>
    <property type="match status" value="1"/>
</dbReference>
<dbReference type="InterPro" id="IPR023997">
    <property type="entry name" value="TonB-dep_OMP_SusC/RagA_CS"/>
</dbReference>
<accession>A0AAN5AN33</accession>
<dbReference type="InterPro" id="IPR039426">
    <property type="entry name" value="TonB-dep_rcpt-like"/>
</dbReference>
<keyword evidence="11" id="KW-1185">Reference proteome</keyword>
<dbReference type="InterPro" id="IPR023996">
    <property type="entry name" value="TonB-dep_OMP_SusC/RagA"/>
</dbReference>
<evidence type="ECO:0000256" key="5">
    <source>
        <dbReference type="ARBA" id="ARBA00023136"/>
    </source>
</evidence>
<dbReference type="NCBIfam" id="TIGR04056">
    <property type="entry name" value="OMP_RagA_SusC"/>
    <property type="match status" value="1"/>
</dbReference>
<comment type="similarity">
    <text evidence="7">Belongs to the TonB-dependent receptor family.</text>
</comment>
<evidence type="ECO:0000259" key="9">
    <source>
        <dbReference type="Pfam" id="PF07715"/>
    </source>
</evidence>
<dbReference type="Pfam" id="PF07715">
    <property type="entry name" value="Plug"/>
    <property type="match status" value="1"/>
</dbReference>
<dbReference type="FunFam" id="2.170.130.10:FF:000003">
    <property type="entry name" value="SusC/RagA family TonB-linked outer membrane protein"/>
    <property type="match status" value="1"/>
</dbReference>
<evidence type="ECO:0000313" key="11">
    <source>
        <dbReference type="Proteomes" id="UP001310022"/>
    </source>
</evidence>
<feature type="signal peptide" evidence="8">
    <location>
        <begin position="1"/>
        <end position="20"/>
    </location>
</feature>
<dbReference type="SUPFAM" id="SSF49464">
    <property type="entry name" value="Carboxypeptidase regulatory domain-like"/>
    <property type="match status" value="1"/>
</dbReference>
<dbReference type="InterPro" id="IPR037066">
    <property type="entry name" value="Plug_dom_sf"/>
</dbReference>
<gene>
    <name evidence="10" type="ORF">PEDI_30100</name>
</gene>
<evidence type="ECO:0000256" key="7">
    <source>
        <dbReference type="PROSITE-ProRule" id="PRU01360"/>
    </source>
</evidence>
<evidence type="ECO:0000313" key="10">
    <source>
        <dbReference type="EMBL" id="GJM62458.1"/>
    </source>
</evidence>
<organism evidence="10 11">
    <name type="scientific">Persicobacter diffluens</name>
    <dbReference type="NCBI Taxonomy" id="981"/>
    <lineage>
        <taxon>Bacteria</taxon>
        <taxon>Pseudomonadati</taxon>
        <taxon>Bacteroidota</taxon>
        <taxon>Cytophagia</taxon>
        <taxon>Cytophagales</taxon>
        <taxon>Persicobacteraceae</taxon>
        <taxon>Persicobacter</taxon>
    </lineage>
</organism>
<feature type="domain" description="TonB-dependent receptor plug" evidence="9">
    <location>
        <begin position="114"/>
        <end position="223"/>
    </location>
</feature>
<evidence type="ECO:0000256" key="8">
    <source>
        <dbReference type="SAM" id="SignalP"/>
    </source>
</evidence>
<reference evidence="10 11" key="1">
    <citation type="submission" date="2021-12" db="EMBL/GenBank/DDBJ databases">
        <title>Genome sequencing of bacteria with rrn-lacking chromosome and rrn-plasmid.</title>
        <authorList>
            <person name="Anda M."/>
            <person name="Iwasaki W."/>
        </authorList>
    </citation>
    <scope>NUCLEOTIDE SEQUENCE [LARGE SCALE GENOMIC DNA]</scope>
    <source>
        <strain evidence="10 11">NBRC 15940</strain>
    </source>
</reference>
<sequence>MSKNFLLSWVFLFLHLPLMAQQKEISGSISDPSGMKLPGVNVIIQGTTNGTVSDFDGAFTLGGVSPEDKLLFSYIGYASQEIIIGDTDFFEVVLEEELEQLEEVIVVGYGAVKKSDMTGAVNSLKAEDLPARPAVNVEELLQGQAAGLQITNSSGQPGAGVEVRLRGISSAVGANSPLIVVDGFPLGDAGGLNQINPADIATFDVLKDASATAIYGSRGANGVIMITTKSGKTGKMSVSFNARTSVSQIGMDPNIVSDPEDFAIFSNEARRNAGLAQFYVGQSFNGTYYPAVAEIRDGSWGHSTNWADVVYRKALTHDYSVSANGGTEKSKYYFSLGYLGQEGINIGDKFSKYNFRFKYDAEVYRNLTAGANVIINVTDRQNNGMGGAGRSPVFPVHDEEGNYFFIGGQDFWHPLVYANEVTNNTQGRDVISNLYLEYKITDDLKIKSQMNAKFGASLTDIYEPIGLTSKGFEFEGYGAISNYWDTDLLNETYITYDKSINKHSFSAMVGQSYQVYHQRTSFLEAQGFVNDNMANEDLSSAKNTLSSNTGMTTQMLSYYGRLNYSYDSRYLLTATFRADGSSRLAKKWNGFSSFAAGWNISNEAFLQDVDFLSDLKLRASWGQAGNQSVAPYSAQQRYGSSRYYNGNDWSVGFGPGVYQYDNEFVYKIWSGLGNGDLHWETTATTNIGLDASILDSRVMLTAEYYHKVTDGLLRSEKIPPSSGYDEVMVNSGSMLNKGYEISMDVALFTADRGDFEWNVKGTFSRNRNEILDIGDEDFVWWGGNVEQFRSPLTVLVPGQPFAAFYGYRTNGIIQTVEEGMESGLSGNLANPGEIKYVDLDGNGTVGPEDREVIGDPNPDFIYSINSRMSYKNWDFSFLLNGVQGNDVFNTTKFDGAAQYYRWTPDNRTDDYPSLYDGRGYMASDWWIEDGSFLRVQNITLGYRLNTQNINWLQSCRFYMSADNVAVFSKFQYGYDPEVGADGMHWGGYPQPRTFSLGLNLTLN</sequence>
<evidence type="ECO:0000256" key="4">
    <source>
        <dbReference type="ARBA" id="ARBA00022692"/>
    </source>
</evidence>
<dbReference type="AlphaFoldDB" id="A0AAN5AN33"/>
<evidence type="ECO:0000256" key="3">
    <source>
        <dbReference type="ARBA" id="ARBA00022452"/>
    </source>
</evidence>
<evidence type="ECO:0000256" key="2">
    <source>
        <dbReference type="ARBA" id="ARBA00022448"/>
    </source>
</evidence>
<feature type="chain" id="PRO_5042887414" evidence="8">
    <location>
        <begin position="21"/>
        <end position="1003"/>
    </location>
</feature>
<evidence type="ECO:0000256" key="6">
    <source>
        <dbReference type="ARBA" id="ARBA00023237"/>
    </source>
</evidence>
<dbReference type="GO" id="GO:0009279">
    <property type="term" value="C:cell outer membrane"/>
    <property type="evidence" value="ECO:0007669"/>
    <property type="project" value="UniProtKB-SubCell"/>
</dbReference>